<keyword evidence="4" id="KW-1185">Reference proteome</keyword>
<feature type="compositionally biased region" description="Low complexity" evidence="1">
    <location>
        <begin position="180"/>
        <end position="207"/>
    </location>
</feature>
<dbReference type="EMBL" id="CP141615">
    <property type="protein sequence ID" value="WRP18176.1"/>
    <property type="molecule type" value="Genomic_DNA"/>
</dbReference>
<feature type="region of interest" description="Disordered" evidence="1">
    <location>
        <begin position="161"/>
        <end position="222"/>
    </location>
</feature>
<reference evidence="3 4" key="1">
    <citation type="journal article" date="2024" name="Front. Microbiol.">
        <title>Novel thermophilic genera Geochorda gen. nov. and Carboxydochorda gen. nov. from the deep terrestrial subsurface reveal the ecophysiological diversity in the class Limnochordia.</title>
        <authorList>
            <person name="Karnachuk O.V."/>
            <person name="Lukina A.P."/>
            <person name="Avakyan M.R."/>
            <person name="Kadnikov V.V."/>
            <person name="Begmatov S."/>
            <person name="Beletsky A.V."/>
            <person name="Vlasova K.G."/>
            <person name="Novikov A.A."/>
            <person name="Shcherbakova V.A."/>
            <person name="Mardanov A.V."/>
            <person name="Ravin N.V."/>
        </authorList>
    </citation>
    <scope>NUCLEOTIDE SEQUENCE [LARGE SCALE GENOMIC DNA]</scope>
    <source>
        <strain evidence="3 4">L945</strain>
    </source>
</reference>
<dbReference type="Pfam" id="PF05239">
    <property type="entry name" value="PRC"/>
    <property type="match status" value="1"/>
</dbReference>
<sequence>MVPSRRLLGLQVIDVVDGRALGRTSRLIFDPSARRLAAFVVSSGHWPREDQVLEWGRTRGVGLHAITVQGADTLVRPSALPELQPLLRRPLRLYGIRVLTEDGEFLGAADELMLDERSGAVLEVLLAPKGLSDRLRGRLSIAAASLLVMGEDAMVVRAGTRPTSHRVAHAGGPSRAGEHGAPPNGAPPDGAAGPAFAGAPPSPGQAAVEASADGNSPLPETLRRGWVTVRSLALAPLERRVRRAGR</sequence>
<protein>
    <submittedName>
        <fullName evidence="3">PRC-barrel domain-containing protein</fullName>
    </submittedName>
</protein>
<name>A0ABZ1BZD9_9FIRM</name>
<dbReference type="InterPro" id="IPR011033">
    <property type="entry name" value="PRC_barrel-like_sf"/>
</dbReference>
<dbReference type="Proteomes" id="UP001332192">
    <property type="component" value="Chromosome"/>
</dbReference>
<proteinExistence type="predicted"/>
<evidence type="ECO:0000313" key="3">
    <source>
        <dbReference type="EMBL" id="WRP18176.1"/>
    </source>
</evidence>
<evidence type="ECO:0000259" key="2">
    <source>
        <dbReference type="Pfam" id="PF05239"/>
    </source>
</evidence>
<feature type="domain" description="PRC-barrel" evidence="2">
    <location>
        <begin position="4"/>
        <end position="56"/>
    </location>
</feature>
<dbReference type="RefSeq" id="WP_324717447.1">
    <property type="nucleotide sequence ID" value="NZ_CP141615.1"/>
</dbReference>
<dbReference type="SUPFAM" id="SSF50346">
    <property type="entry name" value="PRC-barrel domain"/>
    <property type="match status" value="2"/>
</dbReference>
<dbReference type="Gene3D" id="2.30.30.240">
    <property type="entry name" value="PRC-barrel domain"/>
    <property type="match status" value="1"/>
</dbReference>
<dbReference type="InterPro" id="IPR027275">
    <property type="entry name" value="PRC-brl_dom"/>
</dbReference>
<evidence type="ECO:0000313" key="4">
    <source>
        <dbReference type="Proteomes" id="UP001332192"/>
    </source>
</evidence>
<evidence type="ECO:0000256" key="1">
    <source>
        <dbReference type="SAM" id="MobiDB-lite"/>
    </source>
</evidence>
<organism evidence="3 4">
    <name type="scientific">Carboxydichorda subterranea</name>
    <dbReference type="NCBI Taxonomy" id="3109565"/>
    <lineage>
        <taxon>Bacteria</taxon>
        <taxon>Bacillati</taxon>
        <taxon>Bacillota</taxon>
        <taxon>Limnochordia</taxon>
        <taxon>Limnochordales</taxon>
        <taxon>Geochordaceae</taxon>
        <taxon>Carboxydichorda</taxon>
    </lineage>
</organism>
<accession>A0ABZ1BZD9</accession>
<gene>
    <name evidence="3" type="ORF">U7230_03995</name>
</gene>